<sequence length="44" mass="5192">MSYLVADCGLSLIEFVRLYKYIDNLLFIVSYRQNYLIVANCQIL</sequence>
<reference evidence="1" key="1">
    <citation type="submission" date="2014-09" db="EMBL/GenBank/DDBJ databases">
        <authorList>
            <person name="Magalhaes I.L.F."/>
            <person name="Oliveira U."/>
            <person name="Santos F.R."/>
            <person name="Vidigal T.H.D.A."/>
            <person name="Brescovit A.D."/>
            <person name="Santos A.J."/>
        </authorList>
    </citation>
    <scope>NUCLEOTIDE SEQUENCE</scope>
    <source>
        <tissue evidence="1">Shoot tissue taken approximately 20 cm above the soil surface</tissue>
    </source>
</reference>
<name>A0A0A9DUS1_ARUDO</name>
<dbReference type="AlphaFoldDB" id="A0A0A9DUS1"/>
<accession>A0A0A9DUS1</accession>
<evidence type="ECO:0000313" key="1">
    <source>
        <dbReference type="EMBL" id="JAD90443.1"/>
    </source>
</evidence>
<protein>
    <submittedName>
        <fullName evidence="1">Uncharacterized protein</fullName>
    </submittedName>
</protein>
<reference evidence="1" key="2">
    <citation type="journal article" date="2015" name="Data Brief">
        <title>Shoot transcriptome of the giant reed, Arundo donax.</title>
        <authorList>
            <person name="Barrero R.A."/>
            <person name="Guerrero F.D."/>
            <person name="Moolhuijzen P."/>
            <person name="Goolsby J.A."/>
            <person name="Tidwell J."/>
            <person name="Bellgard S.E."/>
            <person name="Bellgard M.I."/>
        </authorList>
    </citation>
    <scope>NUCLEOTIDE SEQUENCE</scope>
    <source>
        <tissue evidence="1">Shoot tissue taken approximately 20 cm above the soil surface</tissue>
    </source>
</reference>
<dbReference type="EMBL" id="GBRH01207452">
    <property type="protein sequence ID" value="JAD90443.1"/>
    <property type="molecule type" value="Transcribed_RNA"/>
</dbReference>
<organism evidence="1">
    <name type="scientific">Arundo donax</name>
    <name type="common">Giant reed</name>
    <name type="synonym">Donax arundinaceus</name>
    <dbReference type="NCBI Taxonomy" id="35708"/>
    <lineage>
        <taxon>Eukaryota</taxon>
        <taxon>Viridiplantae</taxon>
        <taxon>Streptophyta</taxon>
        <taxon>Embryophyta</taxon>
        <taxon>Tracheophyta</taxon>
        <taxon>Spermatophyta</taxon>
        <taxon>Magnoliopsida</taxon>
        <taxon>Liliopsida</taxon>
        <taxon>Poales</taxon>
        <taxon>Poaceae</taxon>
        <taxon>PACMAD clade</taxon>
        <taxon>Arundinoideae</taxon>
        <taxon>Arundineae</taxon>
        <taxon>Arundo</taxon>
    </lineage>
</organism>
<proteinExistence type="predicted"/>